<dbReference type="SUPFAM" id="SSF52777">
    <property type="entry name" value="CoA-dependent acyltransferases"/>
    <property type="match status" value="1"/>
</dbReference>
<comment type="caution">
    <text evidence="10">The sequence shown here is derived from an EMBL/GenBank/DDBJ whole genome shotgun (WGS) entry which is preliminary data.</text>
</comment>
<dbReference type="SUPFAM" id="SSF51230">
    <property type="entry name" value="Single hybrid motif"/>
    <property type="match status" value="2"/>
</dbReference>
<dbReference type="Pfam" id="PF00198">
    <property type="entry name" value="2-oxoacid_dh"/>
    <property type="match status" value="1"/>
</dbReference>
<dbReference type="GO" id="GO:0016407">
    <property type="term" value="F:acetyltransferase activity"/>
    <property type="evidence" value="ECO:0007669"/>
    <property type="project" value="TreeGrafter"/>
</dbReference>
<feature type="compositionally biased region" description="Low complexity" evidence="7">
    <location>
        <begin position="243"/>
        <end position="272"/>
    </location>
</feature>
<feature type="domain" description="Peripheral subunit-binding (PSBD)" evidence="9">
    <location>
        <begin position="334"/>
        <end position="371"/>
    </location>
</feature>
<dbReference type="PROSITE" id="PS50968">
    <property type="entry name" value="BIOTINYL_LIPOYL"/>
    <property type="match status" value="2"/>
</dbReference>
<evidence type="ECO:0000256" key="1">
    <source>
        <dbReference type="ARBA" id="ARBA00001938"/>
    </source>
</evidence>
<comment type="cofactor">
    <cofactor evidence="1 6">
        <name>(R)-lipoate</name>
        <dbReference type="ChEBI" id="CHEBI:83088"/>
    </cofactor>
</comment>
<dbReference type="GO" id="GO:0005737">
    <property type="term" value="C:cytoplasm"/>
    <property type="evidence" value="ECO:0007669"/>
    <property type="project" value="TreeGrafter"/>
</dbReference>
<evidence type="ECO:0000256" key="5">
    <source>
        <dbReference type="ARBA" id="ARBA00023315"/>
    </source>
</evidence>
<accession>A0A938YHH2</accession>
<feature type="compositionally biased region" description="Low complexity" evidence="7">
    <location>
        <begin position="153"/>
        <end position="166"/>
    </location>
</feature>
<evidence type="ECO:0000256" key="7">
    <source>
        <dbReference type="SAM" id="MobiDB-lite"/>
    </source>
</evidence>
<dbReference type="InterPro" id="IPR004167">
    <property type="entry name" value="PSBD"/>
</dbReference>
<dbReference type="FunFam" id="3.30.559.10:FF:000007">
    <property type="entry name" value="Dihydrolipoamide acetyltransferase component of pyruvate dehydrogenase complex"/>
    <property type="match status" value="1"/>
</dbReference>
<dbReference type="EC" id="2.3.1.-" evidence="6"/>
<dbReference type="Gene3D" id="4.10.320.10">
    <property type="entry name" value="E3-binding domain"/>
    <property type="match status" value="1"/>
</dbReference>
<keyword evidence="5 6" id="KW-0012">Acyltransferase</keyword>
<dbReference type="SUPFAM" id="SSF47005">
    <property type="entry name" value="Peripheral subunit-binding domain of 2-oxo acid dehydrogenase complex"/>
    <property type="match status" value="1"/>
</dbReference>
<evidence type="ECO:0000256" key="2">
    <source>
        <dbReference type="ARBA" id="ARBA00007317"/>
    </source>
</evidence>
<feature type="compositionally biased region" description="Basic and acidic residues" evidence="7">
    <location>
        <begin position="289"/>
        <end position="300"/>
    </location>
</feature>
<feature type="compositionally biased region" description="Low complexity" evidence="7">
    <location>
        <begin position="301"/>
        <end position="325"/>
    </location>
</feature>
<dbReference type="InterPro" id="IPR003016">
    <property type="entry name" value="2-oxoA_DH_lipoyl-BS"/>
</dbReference>
<dbReference type="AlphaFoldDB" id="A0A938YHH2"/>
<evidence type="ECO:0000313" key="10">
    <source>
        <dbReference type="EMBL" id="MBM9474843.1"/>
    </source>
</evidence>
<organism evidence="10 11">
    <name type="scientific">Nakamurella flavida</name>
    <dbReference type="NCBI Taxonomy" id="363630"/>
    <lineage>
        <taxon>Bacteria</taxon>
        <taxon>Bacillati</taxon>
        <taxon>Actinomycetota</taxon>
        <taxon>Actinomycetes</taxon>
        <taxon>Nakamurellales</taxon>
        <taxon>Nakamurellaceae</taxon>
        <taxon>Nakamurella</taxon>
    </lineage>
</organism>
<keyword evidence="11" id="KW-1185">Reference proteome</keyword>
<proteinExistence type="inferred from homology"/>
<dbReference type="Pfam" id="PF02817">
    <property type="entry name" value="E3_binding"/>
    <property type="match status" value="1"/>
</dbReference>
<feature type="region of interest" description="Disordered" evidence="7">
    <location>
        <begin position="243"/>
        <end position="327"/>
    </location>
</feature>
<evidence type="ECO:0000256" key="3">
    <source>
        <dbReference type="ARBA" id="ARBA00022679"/>
    </source>
</evidence>
<evidence type="ECO:0000256" key="6">
    <source>
        <dbReference type="RuleBase" id="RU003423"/>
    </source>
</evidence>
<evidence type="ECO:0000259" key="8">
    <source>
        <dbReference type="PROSITE" id="PS50968"/>
    </source>
</evidence>
<feature type="region of interest" description="Disordered" evidence="7">
    <location>
        <begin position="76"/>
        <end position="173"/>
    </location>
</feature>
<dbReference type="InterPro" id="IPR000089">
    <property type="entry name" value="Biotin_lipoyl"/>
</dbReference>
<dbReference type="Gene3D" id="2.40.50.100">
    <property type="match status" value="2"/>
</dbReference>
<dbReference type="InterPro" id="IPR050743">
    <property type="entry name" value="2-oxoacid_DH_E2_comp"/>
</dbReference>
<dbReference type="InterPro" id="IPR011053">
    <property type="entry name" value="Single_hybrid_motif"/>
</dbReference>
<name>A0A938YHH2_9ACTN</name>
<dbReference type="Pfam" id="PF00364">
    <property type="entry name" value="Biotin_lipoyl"/>
    <property type="match status" value="2"/>
</dbReference>
<feature type="domain" description="Lipoyl-binding" evidence="8">
    <location>
        <begin position="162"/>
        <end position="237"/>
    </location>
</feature>
<dbReference type="PANTHER" id="PTHR43178:SF5">
    <property type="entry name" value="LIPOAMIDE ACYLTRANSFERASE COMPONENT OF BRANCHED-CHAIN ALPHA-KETO ACID DEHYDROGENASE COMPLEX, MITOCHONDRIAL"/>
    <property type="match status" value="1"/>
</dbReference>
<comment type="similarity">
    <text evidence="2 6">Belongs to the 2-oxoacid dehydrogenase family.</text>
</comment>
<dbReference type="GO" id="GO:0031405">
    <property type="term" value="F:lipoic acid binding"/>
    <property type="evidence" value="ECO:0007669"/>
    <property type="project" value="TreeGrafter"/>
</dbReference>
<dbReference type="PROSITE" id="PS51826">
    <property type="entry name" value="PSBD"/>
    <property type="match status" value="1"/>
</dbReference>
<sequence>MSHSVQMPALGESVTEGTVTRWLKQVGDEVAVDEPLLEVSTDKVDTEIPSPVAGVLERIVVAEDETAEVGAELAVIGDGSGGESSDDGPAADEQVTEGGSGDLPPDAEGAAEDEAATGVDAQPEPEAGPLDSSAGNAPDAPSTDAEVAAEKPTAGTASAAQGTAVTLPEMGESVTEGTVTRWLKKVGDQVAVDEPLLEVSTDKVDTEVPSPVAGTLLEISVAEDETVEVGAQLALIGDASAASPELAPKPAEPAAKAPEAEAPAPRAEAPAPKAEPKDTVPAEQPEETEPPKQAEAEPAKSTEPSAPSAPAAPAAASTPSWQPPAVESTGAAGYVTPVIRKFAAGLQVDLASVSGTGVGGRIRREDVQAAADAAAAAQAAPPAAPAPAEAAPAAAAKPSAAPSPEAAALIGTTVKLPRIRQSIAKNMLAGLHTAAQLTTVIEVDVTRVAALRARSKAAFEAREGVKLSFLPFFVKATLEAAKQFPIINSTISDDLKELTYHPAVNLGIAVDTPRGLIVPVIKNADDLNLGGIARKIADLAARTRNNKIGPDELSGGTLTVTNTGSVGALFDTPIFVPPQSAILGTGAIVKRPAVIQDADGNDVIAIRSMCYLALSYDHRNIDGADASRFLGAVKKRIEAGEFSGDLGL</sequence>
<evidence type="ECO:0000259" key="9">
    <source>
        <dbReference type="PROSITE" id="PS51826"/>
    </source>
</evidence>
<reference evidence="10" key="1">
    <citation type="submission" date="2021-01" db="EMBL/GenBank/DDBJ databases">
        <title>KCTC 19127 draft genome.</title>
        <authorList>
            <person name="An D."/>
        </authorList>
    </citation>
    <scope>NUCLEOTIDE SEQUENCE</scope>
    <source>
        <strain evidence="10">KCTC 19127</strain>
    </source>
</reference>
<keyword evidence="4 6" id="KW-0450">Lipoyl</keyword>
<dbReference type="CDD" id="cd06849">
    <property type="entry name" value="lipoyl_domain"/>
    <property type="match status" value="2"/>
</dbReference>
<dbReference type="Proteomes" id="UP000663801">
    <property type="component" value="Unassembled WGS sequence"/>
</dbReference>
<gene>
    <name evidence="10" type="primary">sucB</name>
    <name evidence="10" type="ORF">JL107_00130</name>
</gene>
<dbReference type="RefSeq" id="WP_205254998.1">
    <property type="nucleotide sequence ID" value="NZ_BAAAPV010000001.1"/>
</dbReference>
<dbReference type="EMBL" id="JAERWL010000001">
    <property type="protein sequence ID" value="MBM9474843.1"/>
    <property type="molecule type" value="Genomic_DNA"/>
</dbReference>
<dbReference type="Gene3D" id="3.30.559.10">
    <property type="entry name" value="Chloramphenicol acetyltransferase-like domain"/>
    <property type="match status" value="1"/>
</dbReference>
<dbReference type="InterPro" id="IPR001078">
    <property type="entry name" value="2-oxoacid_DH_actylTfrase"/>
</dbReference>
<evidence type="ECO:0000256" key="4">
    <source>
        <dbReference type="ARBA" id="ARBA00022823"/>
    </source>
</evidence>
<dbReference type="InterPro" id="IPR023213">
    <property type="entry name" value="CAT-like_dom_sf"/>
</dbReference>
<dbReference type="PANTHER" id="PTHR43178">
    <property type="entry name" value="DIHYDROLIPOAMIDE ACETYLTRANSFERASE COMPONENT OF PYRUVATE DEHYDROGENASE COMPLEX"/>
    <property type="match status" value="1"/>
</dbReference>
<feature type="domain" description="Lipoyl-binding" evidence="8">
    <location>
        <begin position="2"/>
        <end position="77"/>
    </location>
</feature>
<evidence type="ECO:0000313" key="11">
    <source>
        <dbReference type="Proteomes" id="UP000663801"/>
    </source>
</evidence>
<dbReference type="NCBIfam" id="TIGR02927">
    <property type="entry name" value="SucB_Actino"/>
    <property type="match status" value="1"/>
</dbReference>
<protein>
    <recommendedName>
        <fullName evidence="6">Dihydrolipoamide acetyltransferase component of pyruvate dehydrogenase complex</fullName>
        <ecNumber evidence="6">2.3.1.-</ecNumber>
    </recommendedName>
</protein>
<dbReference type="InterPro" id="IPR014276">
    <property type="entry name" value="2-oxoglutarate_DH_E2"/>
</dbReference>
<dbReference type="InterPro" id="IPR036625">
    <property type="entry name" value="E3-bd_dom_sf"/>
</dbReference>
<keyword evidence="3 6" id="KW-0808">Transferase</keyword>
<dbReference type="PROSITE" id="PS00189">
    <property type="entry name" value="LIPOYL"/>
    <property type="match status" value="2"/>
</dbReference>